<evidence type="ECO:0000313" key="1">
    <source>
        <dbReference type="EMBL" id="JAH24072.1"/>
    </source>
</evidence>
<accession>A0A0E9R5L9</accession>
<dbReference type="AlphaFoldDB" id="A0A0E9R5L9"/>
<sequence length="31" mass="3698">MAISQYTTHLTDTKSFFLCYILIERGYTFSF</sequence>
<proteinExistence type="predicted"/>
<organism evidence="1">
    <name type="scientific">Anguilla anguilla</name>
    <name type="common">European freshwater eel</name>
    <name type="synonym">Muraena anguilla</name>
    <dbReference type="NCBI Taxonomy" id="7936"/>
    <lineage>
        <taxon>Eukaryota</taxon>
        <taxon>Metazoa</taxon>
        <taxon>Chordata</taxon>
        <taxon>Craniata</taxon>
        <taxon>Vertebrata</taxon>
        <taxon>Euteleostomi</taxon>
        <taxon>Actinopterygii</taxon>
        <taxon>Neopterygii</taxon>
        <taxon>Teleostei</taxon>
        <taxon>Anguilliformes</taxon>
        <taxon>Anguillidae</taxon>
        <taxon>Anguilla</taxon>
    </lineage>
</organism>
<reference evidence="1" key="1">
    <citation type="submission" date="2014-11" db="EMBL/GenBank/DDBJ databases">
        <authorList>
            <person name="Amaro Gonzalez C."/>
        </authorList>
    </citation>
    <scope>NUCLEOTIDE SEQUENCE</scope>
</reference>
<name>A0A0E9R5L9_ANGAN</name>
<reference evidence="1" key="2">
    <citation type="journal article" date="2015" name="Fish Shellfish Immunol.">
        <title>Early steps in the European eel (Anguilla anguilla)-Vibrio vulnificus interaction in the gills: Role of the RtxA13 toxin.</title>
        <authorList>
            <person name="Callol A."/>
            <person name="Pajuelo D."/>
            <person name="Ebbesson L."/>
            <person name="Teles M."/>
            <person name="MacKenzie S."/>
            <person name="Amaro C."/>
        </authorList>
    </citation>
    <scope>NUCLEOTIDE SEQUENCE</scope>
</reference>
<dbReference type="EMBL" id="GBXM01084505">
    <property type="protein sequence ID" value="JAH24072.1"/>
    <property type="molecule type" value="Transcribed_RNA"/>
</dbReference>
<protein>
    <submittedName>
        <fullName evidence="1">Uncharacterized protein</fullName>
    </submittedName>
</protein>